<feature type="compositionally biased region" description="Acidic residues" evidence="2">
    <location>
        <begin position="871"/>
        <end position="883"/>
    </location>
</feature>
<dbReference type="EMBL" id="CCKQ01000033">
    <property type="protein sequence ID" value="CDW71095.1"/>
    <property type="molecule type" value="Genomic_DNA"/>
</dbReference>
<feature type="coiled-coil region" evidence="1">
    <location>
        <begin position="521"/>
        <end position="611"/>
    </location>
</feature>
<feature type="compositionally biased region" description="Basic and acidic residues" evidence="2">
    <location>
        <begin position="904"/>
        <end position="915"/>
    </location>
</feature>
<evidence type="ECO:0000256" key="2">
    <source>
        <dbReference type="SAM" id="MobiDB-lite"/>
    </source>
</evidence>
<feature type="region of interest" description="Disordered" evidence="2">
    <location>
        <begin position="904"/>
        <end position="945"/>
    </location>
</feature>
<protein>
    <submittedName>
        <fullName evidence="3">Uncharacterized protein</fullName>
    </submittedName>
</protein>
<dbReference type="Proteomes" id="UP000039865">
    <property type="component" value="Unassembled WGS sequence"/>
</dbReference>
<organism evidence="3 4">
    <name type="scientific">Stylonychia lemnae</name>
    <name type="common">Ciliate</name>
    <dbReference type="NCBI Taxonomy" id="5949"/>
    <lineage>
        <taxon>Eukaryota</taxon>
        <taxon>Sar</taxon>
        <taxon>Alveolata</taxon>
        <taxon>Ciliophora</taxon>
        <taxon>Intramacronucleata</taxon>
        <taxon>Spirotrichea</taxon>
        <taxon>Stichotrichia</taxon>
        <taxon>Sporadotrichida</taxon>
        <taxon>Oxytrichidae</taxon>
        <taxon>Stylonychinae</taxon>
        <taxon>Stylonychia</taxon>
    </lineage>
</organism>
<keyword evidence="4" id="KW-1185">Reference proteome</keyword>
<feature type="coiled-coil region" evidence="1">
    <location>
        <begin position="373"/>
        <end position="404"/>
    </location>
</feature>
<feature type="region of interest" description="Disordered" evidence="2">
    <location>
        <begin position="770"/>
        <end position="796"/>
    </location>
</feature>
<feature type="region of interest" description="Disordered" evidence="2">
    <location>
        <begin position="1"/>
        <end position="21"/>
    </location>
</feature>
<reference evidence="3 4" key="1">
    <citation type="submission" date="2014-06" db="EMBL/GenBank/DDBJ databases">
        <authorList>
            <person name="Swart Estienne"/>
        </authorList>
    </citation>
    <scope>NUCLEOTIDE SEQUENCE [LARGE SCALE GENOMIC DNA]</scope>
    <source>
        <strain evidence="3 4">130c</strain>
    </source>
</reference>
<dbReference type="InParanoid" id="A0A077ZNY5"/>
<feature type="compositionally biased region" description="Polar residues" evidence="2">
    <location>
        <begin position="1"/>
        <end position="13"/>
    </location>
</feature>
<sequence>MLMNSIDQSNNTHLRVDDKSPLFPTELNKSVVSFKDQPQLRQSKSTSPEFINRGFTLVKMSQTQQDSSIKAQSPYAQESSYLLSSKKQSPLQKIPEQNEDELKKHPLETDMMIKADMKLQKQSFSSKYNIINLVKSFFSEDLFKAIVKTISDEVIERFELKTQRQKEFIDKFNETIDGAKRQQNTLQKMLQEKRAKVVIDPQKLVERVQVLQDKLEKQSKDYYQELDIYRAQFRKSQTNGIQKELRNFFEVRLFDETDQIPPDYIQLMNQKIGDIQNQYSQYVQTQLETQKVLLLKLNAYERLKPEQFFLTDFTIDEIIEALPALEINPQRIWDLIEKHYKPNFFENVIFKKYGYLFENKNQAEFMDQMGLIREEVLIEMQQLSNSYENKLKQIKKENSEKLVEVYDLRDKYYSAIELTQKQTIENTKQYYEERELQIFQRWELERAGLMEEMKEQEKHYEHFEVQMAQEKFKSFVFRWTTLNKVNKMKKFDRDSYEYMKANLEIQEMLKVDIDLRLDILTKKLRDDIQTYKKQVSELQDELIEIRFKNNNLERILSQKDKFIDDLRMKEDYLANNHSNARDSIKQLENDKNLLEKDNQNLRMMVKSLEDKNFHLSEKIYKLQQKQNLSFLDLKKVFGPADKILVKTRLIDEINEAINKLMKKMRKLTGFKNDTRNQIVGTELRNVQKEICYRHDHGDGVLVEQSTQVDRILVIPRECQTEEIVVKERNPNKIKINNLENSAEIKKKKNLVDSRNRNIKSPKGQIINASSLEGSQQSSSQVTQKNTIQHKDHNKLTEKMIVSTKQIISSQKLASSFNSDSLGYEKSKDSRFQRKSTFRPDKNGTGENLQKYGYKKQQNMRGSRNRQGNNDDLGEDLIGDDEDQNPYIVDESREFNQTGLKTNLDETGHLEGRFGDESNFDQDSFRPNTKHNRDSDQNEEQSDENGLVQDVIMQTKQVPKVFSRLWQQNQDREEKMKLYRDQSREIDNQEWISRMAGNNSLQKTYEGMQVFKDPRTGKCFVHIDELRQRVQQSVNDKHESRNVQQYQSKTESWQKNQHQYSNFIQNGQRVLNTNSQQLNMSLYLQQQSRDNLFLNQDSSFDVSPNRHAQPTSIPISRGITSRNLKHHHITQIQNDKQISINLKLRPMTRTNFSHYESEIPTTTNDRSTSADIYSNTDQATPIKIISTTPSQFGILKSKNRGNGAIIDVGQISIAHYKKETESNDFNKANNAQDSLPFRPASSILFNFKQQKMNKGHLPSLKHDGRLNQSNTSSQKQYDTFINLNMAAKQSGHKAYQNNSLLETNTQITNSLQINKYQRLKSSSGYRGLTQLKNYGSESYDRLSRANQLNQSNKMMLLDDQDTSVASASAIQIDRNYLDTIHNI</sequence>
<evidence type="ECO:0000313" key="4">
    <source>
        <dbReference type="Proteomes" id="UP000039865"/>
    </source>
</evidence>
<feature type="region of interest" description="Disordered" evidence="2">
    <location>
        <begin position="818"/>
        <end position="883"/>
    </location>
</feature>
<feature type="coiled-coil region" evidence="1">
    <location>
        <begin position="169"/>
        <end position="232"/>
    </location>
</feature>
<accession>A0A077ZNY5</accession>
<evidence type="ECO:0000256" key="1">
    <source>
        <dbReference type="SAM" id="Coils"/>
    </source>
</evidence>
<gene>
    <name evidence="3" type="primary">Contig12801.g13661</name>
    <name evidence="3" type="ORF">STYLEM_34</name>
</gene>
<feature type="compositionally biased region" description="Basic and acidic residues" evidence="2">
    <location>
        <begin position="822"/>
        <end position="843"/>
    </location>
</feature>
<feature type="compositionally biased region" description="Low complexity" evidence="2">
    <location>
        <begin position="770"/>
        <end position="780"/>
    </location>
</feature>
<evidence type="ECO:0000313" key="3">
    <source>
        <dbReference type="EMBL" id="CDW71095.1"/>
    </source>
</evidence>
<feature type="compositionally biased region" description="Polar residues" evidence="2">
    <location>
        <begin position="855"/>
        <end position="867"/>
    </location>
</feature>
<proteinExistence type="predicted"/>
<feature type="coiled-coil region" evidence="1">
    <location>
        <begin position="439"/>
        <end position="466"/>
    </location>
</feature>
<name>A0A077ZNY5_STYLE</name>
<keyword evidence="1" id="KW-0175">Coiled coil</keyword>